<dbReference type="InterPro" id="IPR050065">
    <property type="entry name" value="GlmU-like"/>
</dbReference>
<gene>
    <name evidence="4" type="ORF">CX802_06830</name>
</gene>
<dbReference type="Proteomes" id="UP000535509">
    <property type="component" value="Unassembled WGS sequence"/>
</dbReference>
<comment type="caution">
    <text evidence="4">The sequence shown here is derived from an EMBL/GenBank/DDBJ whole genome shotgun (WGS) entry which is preliminary data.</text>
</comment>
<evidence type="ECO:0000313" key="5">
    <source>
        <dbReference type="Proteomes" id="UP000535509"/>
    </source>
</evidence>
<dbReference type="RefSeq" id="WP_002850702.1">
    <property type="nucleotide sequence ID" value="NZ_AACCWR020000009.1"/>
</dbReference>
<organism evidence="4 5">
    <name type="scientific">Campylobacter fetus</name>
    <dbReference type="NCBI Taxonomy" id="196"/>
    <lineage>
        <taxon>Bacteria</taxon>
        <taxon>Pseudomonadati</taxon>
        <taxon>Campylobacterota</taxon>
        <taxon>Epsilonproteobacteria</taxon>
        <taxon>Campylobacterales</taxon>
        <taxon>Campylobacteraceae</taxon>
        <taxon>Campylobacter</taxon>
    </lineage>
</organism>
<name>A0A5L4ZWJ5_CAMFE</name>
<keyword evidence="5" id="KW-1185">Reference proteome</keyword>
<dbReference type="GO" id="GO:0016779">
    <property type="term" value="F:nucleotidyltransferase activity"/>
    <property type="evidence" value="ECO:0007669"/>
    <property type="project" value="UniProtKB-KW"/>
</dbReference>
<dbReference type="Gene3D" id="3.90.550.10">
    <property type="entry name" value="Spore Coat Polysaccharide Biosynthesis Protein SpsA, Chain A"/>
    <property type="match status" value="1"/>
</dbReference>
<dbReference type="CDD" id="cd02523">
    <property type="entry name" value="PC_cytidylyltransferase"/>
    <property type="match status" value="1"/>
</dbReference>
<dbReference type="AlphaFoldDB" id="A0A5L4ZWJ5"/>
<dbReference type="InterPro" id="IPR029044">
    <property type="entry name" value="Nucleotide-diphossugar_trans"/>
</dbReference>
<feature type="domain" description="Nucleotidyl transferase" evidence="3">
    <location>
        <begin position="2"/>
        <end position="122"/>
    </location>
</feature>
<dbReference type="InterPro" id="IPR005835">
    <property type="entry name" value="NTP_transferase_dom"/>
</dbReference>
<evidence type="ECO:0000259" key="3">
    <source>
        <dbReference type="Pfam" id="PF00483"/>
    </source>
</evidence>
<keyword evidence="2 4" id="KW-0548">Nucleotidyltransferase</keyword>
<sequence length="247" mass="28926">MKAIILAAGLGSRLEELTKDRPKCLVEYKNMPLISYQLNAFLKAGINDIAVVGGYKFEVLKNYLNANFKKVKLYENTDFASSNMTYTMFCAREFMDDDTIISYSDIIYDYEFIELLKACKNELSVMVDKNWLELWKQRFSDPLSDAESMEIQDGFIKELGKKVTHIDKIDAQYIGLFKFNKSFLSSVFDVWDNLDKNRYYDSKNWKNIYMTSFLTEIINKFDNAKAIFAPKNWLEIDQKTDLEIDIF</sequence>
<keyword evidence="1 4" id="KW-0808">Transferase</keyword>
<proteinExistence type="predicted"/>
<accession>A0A5L4ZWJ5</accession>
<dbReference type="PANTHER" id="PTHR43584:SF8">
    <property type="entry name" value="N-ACETYLMURAMATE ALPHA-1-PHOSPHATE URIDYLYLTRANSFERASE"/>
    <property type="match status" value="1"/>
</dbReference>
<evidence type="ECO:0000256" key="1">
    <source>
        <dbReference type="ARBA" id="ARBA00022679"/>
    </source>
</evidence>
<dbReference type="SUPFAM" id="SSF53448">
    <property type="entry name" value="Nucleotide-diphospho-sugar transferases"/>
    <property type="match status" value="1"/>
</dbReference>
<dbReference type="EMBL" id="AABTCC010000020">
    <property type="protein sequence ID" value="EAI8859536.1"/>
    <property type="molecule type" value="Genomic_DNA"/>
</dbReference>
<dbReference type="GeneID" id="61065446"/>
<dbReference type="PANTHER" id="PTHR43584">
    <property type="entry name" value="NUCLEOTIDYL TRANSFERASE"/>
    <property type="match status" value="1"/>
</dbReference>
<evidence type="ECO:0000256" key="2">
    <source>
        <dbReference type="ARBA" id="ARBA00022695"/>
    </source>
</evidence>
<protein>
    <submittedName>
        <fullName evidence="4">Phosphocholine cytidylyltransferase family protein</fullName>
    </submittedName>
</protein>
<evidence type="ECO:0000313" key="4">
    <source>
        <dbReference type="EMBL" id="EAI8859536.1"/>
    </source>
</evidence>
<reference evidence="4 5" key="1">
    <citation type="submission" date="2018-06" db="EMBL/GenBank/DDBJ databases">
        <authorList>
            <consortium name="PulseNet: The National Subtyping Network for Foodborne Disease Surveillance"/>
            <person name="Tarr C.L."/>
            <person name="Trees E."/>
            <person name="Katz L.S."/>
            <person name="Carleton-Romer H.A."/>
            <person name="Stroika S."/>
            <person name="Kucerova Z."/>
            <person name="Roache K.F."/>
            <person name="Sabol A.L."/>
            <person name="Besser J."/>
            <person name="Gerner-Smidt P."/>
        </authorList>
    </citation>
    <scope>NUCLEOTIDE SEQUENCE [LARGE SCALE GENOMIC DNA]</scope>
    <source>
        <strain evidence="4 5">PNUSAC001503</strain>
    </source>
</reference>
<dbReference type="OMA" id="QYMGLLK"/>
<dbReference type="Pfam" id="PF00483">
    <property type="entry name" value="NTP_transferase"/>
    <property type="match status" value="1"/>
</dbReference>